<feature type="region of interest" description="Disordered" evidence="3">
    <location>
        <begin position="168"/>
        <end position="198"/>
    </location>
</feature>
<dbReference type="SUPFAM" id="SSF50129">
    <property type="entry name" value="GroES-like"/>
    <property type="match status" value="1"/>
</dbReference>
<dbReference type="GO" id="GO:0070402">
    <property type="term" value="F:NADPH binding"/>
    <property type="evidence" value="ECO:0007669"/>
    <property type="project" value="TreeGrafter"/>
</dbReference>
<dbReference type="GO" id="GO:0016651">
    <property type="term" value="F:oxidoreductase activity, acting on NAD(P)H"/>
    <property type="evidence" value="ECO:0007669"/>
    <property type="project" value="TreeGrafter"/>
</dbReference>
<proteinExistence type="predicted"/>
<evidence type="ECO:0000313" key="5">
    <source>
        <dbReference type="EMBL" id="KAG2634799.1"/>
    </source>
</evidence>
<dbReference type="InterPro" id="IPR011032">
    <property type="entry name" value="GroES-like_sf"/>
</dbReference>
<keyword evidence="1" id="KW-0521">NADP</keyword>
<keyword evidence="2" id="KW-0560">Oxidoreductase</keyword>
<dbReference type="InterPro" id="IPR013154">
    <property type="entry name" value="ADH-like_N"/>
</dbReference>
<sequence length="287" mass="31069">MATSRSRRGLRARRRGPGCGRWARRRRPRWRPEAKITRRSPRRCCRRGEGCGRRQAHVPIIRGAISAPAGPSSPPPAIDATPPRDQSPPSCHPGRPRRTSTALWWSAAGAWRAPPSPSLPLDVAPPRPRRTLASSPPASAGRGRSRGRARSRRCVAWLRAGAEAEARRLRRGEDPKKRSYRKEQATAASKRTKAVGGRKMRPVVITRGGGPEVLEAQDVEDPAPLGKGEVLLQVAAAGVIRSDTLQRHGHRPPPAGASPYPGLECSGTILALGPNMPSRWSIGDKGT</sequence>
<evidence type="ECO:0000313" key="6">
    <source>
        <dbReference type="Proteomes" id="UP000823388"/>
    </source>
</evidence>
<evidence type="ECO:0000259" key="4">
    <source>
        <dbReference type="Pfam" id="PF08240"/>
    </source>
</evidence>
<evidence type="ECO:0000256" key="2">
    <source>
        <dbReference type="ARBA" id="ARBA00023002"/>
    </source>
</evidence>
<feature type="compositionally biased region" description="Basic residues" evidence="3">
    <location>
        <begin position="1"/>
        <end position="29"/>
    </location>
</feature>
<feature type="compositionally biased region" description="Low complexity" evidence="3">
    <location>
        <begin position="133"/>
        <end position="142"/>
    </location>
</feature>
<feature type="compositionally biased region" description="Pro residues" evidence="3">
    <location>
        <begin position="114"/>
        <end position="126"/>
    </location>
</feature>
<keyword evidence="6" id="KW-1185">Reference proteome</keyword>
<feature type="compositionally biased region" description="Basic and acidic residues" evidence="3">
    <location>
        <begin position="168"/>
        <end position="184"/>
    </location>
</feature>
<dbReference type="Pfam" id="PF08240">
    <property type="entry name" value="ADH_N"/>
    <property type="match status" value="1"/>
</dbReference>
<protein>
    <recommendedName>
        <fullName evidence="4">Alcohol dehydrogenase-like N-terminal domain-containing protein</fullName>
    </recommendedName>
</protein>
<dbReference type="EMBL" id="CM029040">
    <property type="protein sequence ID" value="KAG2634799.1"/>
    <property type="molecule type" value="Genomic_DNA"/>
</dbReference>
<name>A0A8T0VTE1_PANVG</name>
<evidence type="ECO:0000256" key="1">
    <source>
        <dbReference type="ARBA" id="ARBA00022857"/>
    </source>
</evidence>
<feature type="domain" description="Alcohol dehydrogenase-like N-terminal" evidence="4">
    <location>
        <begin position="226"/>
        <end position="285"/>
    </location>
</feature>
<gene>
    <name evidence="5" type="ORF">PVAP13_2NG331615</name>
</gene>
<organism evidence="5 6">
    <name type="scientific">Panicum virgatum</name>
    <name type="common">Blackwell switchgrass</name>
    <dbReference type="NCBI Taxonomy" id="38727"/>
    <lineage>
        <taxon>Eukaryota</taxon>
        <taxon>Viridiplantae</taxon>
        <taxon>Streptophyta</taxon>
        <taxon>Embryophyta</taxon>
        <taxon>Tracheophyta</taxon>
        <taxon>Spermatophyta</taxon>
        <taxon>Magnoliopsida</taxon>
        <taxon>Liliopsida</taxon>
        <taxon>Poales</taxon>
        <taxon>Poaceae</taxon>
        <taxon>PACMAD clade</taxon>
        <taxon>Panicoideae</taxon>
        <taxon>Panicodae</taxon>
        <taxon>Paniceae</taxon>
        <taxon>Panicinae</taxon>
        <taxon>Panicum</taxon>
        <taxon>Panicum sect. Hiantes</taxon>
    </lineage>
</organism>
<evidence type="ECO:0000256" key="3">
    <source>
        <dbReference type="SAM" id="MobiDB-lite"/>
    </source>
</evidence>
<comment type="caution">
    <text evidence="5">The sequence shown here is derived from an EMBL/GenBank/DDBJ whole genome shotgun (WGS) entry which is preliminary data.</text>
</comment>
<dbReference type="Gene3D" id="3.90.180.10">
    <property type="entry name" value="Medium-chain alcohol dehydrogenases, catalytic domain"/>
    <property type="match status" value="1"/>
</dbReference>
<accession>A0A8T0VTE1</accession>
<reference evidence="5" key="1">
    <citation type="submission" date="2020-05" db="EMBL/GenBank/DDBJ databases">
        <title>WGS assembly of Panicum virgatum.</title>
        <authorList>
            <person name="Lovell J.T."/>
            <person name="Jenkins J."/>
            <person name="Shu S."/>
            <person name="Juenger T.E."/>
            <person name="Schmutz J."/>
        </authorList>
    </citation>
    <scope>NUCLEOTIDE SEQUENCE</scope>
    <source>
        <strain evidence="5">AP13</strain>
    </source>
</reference>
<feature type="region of interest" description="Disordered" evidence="3">
    <location>
        <begin position="1"/>
        <end position="151"/>
    </location>
</feature>
<dbReference type="AlphaFoldDB" id="A0A8T0VTE1"/>
<dbReference type="Proteomes" id="UP000823388">
    <property type="component" value="Chromosome 2N"/>
</dbReference>
<dbReference type="PANTHER" id="PTHR48106:SF12">
    <property type="entry name" value="ENOYL REDUCTASE (ER) DOMAIN-CONTAINING PROTEIN"/>
    <property type="match status" value="1"/>
</dbReference>
<dbReference type="PANTHER" id="PTHR48106">
    <property type="entry name" value="QUINONE OXIDOREDUCTASE PIG3-RELATED"/>
    <property type="match status" value="1"/>
</dbReference>